<dbReference type="SMR" id="A0A840G624"/>
<keyword evidence="4" id="KW-0148">Chlorophyll</keyword>
<evidence type="ECO:0000313" key="16">
    <source>
        <dbReference type="EMBL" id="MBB4246178.1"/>
    </source>
</evidence>
<evidence type="ECO:0000256" key="4">
    <source>
        <dbReference type="ARBA" id="ARBA00022494"/>
    </source>
</evidence>
<keyword evidence="12 14" id="KW-0472">Membrane</keyword>
<comment type="caution">
    <text evidence="16">The sequence shown here is derived from an EMBL/GenBank/DDBJ whole genome shotgun (WGS) entry which is preliminary data.</text>
</comment>
<evidence type="ECO:0000256" key="5">
    <source>
        <dbReference type="ARBA" id="ARBA00022549"/>
    </source>
</evidence>
<dbReference type="GO" id="GO:0005886">
    <property type="term" value="C:plasma membrane"/>
    <property type="evidence" value="ECO:0007669"/>
    <property type="project" value="UniProtKB-SubCell"/>
</dbReference>
<feature type="transmembrane region" description="Helical" evidence="14">
    <location>
        <begin position="14"/>
        <end position="36"/>
    </location>
</feature>
<dbReference type="Proteomes" id="UP000587070">
    <property type="component" value="Unassembled WGS sequence"/>
</dbReference>
<dbReference type="EMBL" id="JACIGE010000002">
    <property type="protein sequence ID" value="MBB4246178.1"/>
    <property type="molecule type" value="Genomic_DNA"/>
</dbReference>
<keyword evidence="10 14" id="KW-1133">Transmembrane helix</keyword>
<dbReference type="InterPro" id="IPR035889">
    <property type="entry name" value="Light-harvesting_complex"/>
</dbReference>
<keyword evidence="6 14" id="KW-0812">Transmembrane</keyword>
<dbReference type="SUPFAM" id="SSF56918">
    <property type="entry name" value="Light-harvesting complex subunits"/>
    <property type="match status" value="1"/>
</dbReference>
<dbReference type="GO" id="GO:0046872">
    <property type="term" value="F:metal ion binding"/>
    <property type="evidence" value="ECO:0007669"/>
    <property type="project" value="UniProtKB-KW"/>
</dbReference>
<evidence type="ECO:0000313" key="17">
    <source>
        <dbReference type="Proteomes" id="UP000587070"/>
    </source>
</evidence>
<evidence type="ECO:0000256" key="6">
    <source>
        <dbReference type="ARBA" id="ARBA00022692"/>
    </source>
</evidence>
<dbReference type="RefSeq" id="WP_153115734.1">
    <property type="nucleotide sequence ID" value="NZ_JACIGE010000002.1"/>
</dbReference>
<feature type="domain" description="Antenna complex alpha/beta subunit" evidence="15">
    <location>
        <begin position="3"/>
        <end position="37"/>
    </location>
</feature>
<gene>
    <name evidence="16" type="ORF">GGD90_000535</name>
</gene>
<dbReference type="AlphaFoldDB" id="A0A840G624"/>
<dbReference type="GO" id="GO:0019684">
    <property type="term" value="P:photosynthesis, light reaction"/>
    <property type="evidence" value="ECO:0007669"/>
    <property type="project" value="InterPro"/>
</dbReference>
<dbReference type="Pfam" id="PF00556">
    <property type="entry name" value="LHC"/>
    <property type="match status" value="1"/>
</dbReference>
<comment type="subcellular location">
    <subcellularLocation>
        <location evidence="2">Cell membrane</location>
    </subcellularLocation>
</comment>
<proteinExistence type="predicted"/>
<evidence type="ECO:0000256" key="12">
    <source>
        <dbReference type="ARBA" id="ARBA00023136"/>
    </source>
</evidence>
<keyword evidence="17" id="KW-1185">Reference proteome</keyword>
<evidence type="ECO:0000256" key="7">
    <source>
        <dbReference type="ARBA" id="ARBA00022723"/>
    </source>
</evidence>
<evidence type="ECO:0000256" key="14">
    <source>
        <dbReference type="SAM" id="Phobius"/>
    </source>
</evidence>
<name>A0A840G624_RHOTE</name>
<evidence type="ECO:0000256" key="1">
    <source>
        <dbReference type="ARBA" id="ARBA00002455"/>
    </source>
</evidence>
<keyword evidence="13" id="KW-0437">Light-harvesting polypeptide</keyword>
<keyword evidence="11" id="KW-0157">Chromophore</keyword>
<evidence type="ECO:0000259" key="15">
    <source>
        <dbReference type="Pfam" id="PF00556"/>
    </source>
</evidence>
<evidence type="ECO:0000256" key="3">
    <source>
        <dbReference type="ARBA" id="ARBA00022475"/>
    </source>
</evidence>
<reference evidence="16 17" key="1">
    <citation type="submission" date="2020-08" db="EMBL/GenBank/DDBJ databases">
        <title>Genome sequencing of Purple Non-Sulfur Bacteria from various extreme environments.</title>
        <authorList>
            <person name="Mayer M."/>
        </authorList>
    </citation>
    <scope>NUCLEOTIDE SEQUENCE [LARGE SCALE GENOMIC DNA]</scope>
    <source>
        <strain evidence="16 17">2761</strain>
    </source>
</reference>
<evidence type="ECO:0000256" key="11">
    <source>
        <dbReference type="ARBA" id="ARBA00022991"/>
    </source>
</evidence>
<sequence length="69" mass="7321">MTNGKIWLVVKPTVGLPIGMLFAALLAVLIHGLLFVDGRLKSWWSEFPVAKPAVVSVQAAPAPVAAEVK</sequence>
<dbReference type="InterPro" id="IPR000066">
    <property type="entry name" value="Antenna_a/b"/>
</dbReference>
<keyword evidence="9" id="KW-0076">Bacteriochlorophyll</keyword>
<keyword evidence="3" id="KW-1003">Cell membrane</keyword>
<dbReference type="GO" id="GO:0042314">
    <property type="term" value="F:bacteriochlorophyll binding"/>
    <property type="evidence" value="ECO:0007669"/>
    <property type="project" value="UniProtKB-KW"/>
</dbReference>
<evidence type="ECO:0000256" key="13">
    <source>
        <dbReference type="ARBA" id="ARBA00023243"/>
    </source>
</evidence>
<keyword evidence="8" id="KW-0460">Magnesium</keyword>
<evidence type="ECO:0000256" key="8">
    <source>
        <dbReference type="ARBA" id="ARBA00022842"/>
    </source>
</evidence>
<dbReference type="GO" id="GO:0030077">
    <property type="term" value="C:plasma membrane light-harvesting complex"/>
    <property type="evidence" value="ECO:0007669"/>
    <property type="project" value="InterPro"/>
</dbReference>
<protein>
    <recommendedName>
        <fullName evidence="15">Antenna complex alpha/beta subunit domain-containing protein</fullName>
    </recommendedName>
</protein>
<organism evidence="16 17">
    <name type="scientific">Rhodocyclus tenuis</name>
    <name type="common">Rhodospirillum tenue</name>
    <dbReference type="NCBI Taxonomy" id="1066"/>
    <lineage>
        <taxon>Bacteria</taxon>
        <taxon>Pseudomonadati</taxon>
        <taxon>Pseudomonadota</taxon>
        <taxon>Betaproteobacteria</taxon>
        <taxon>Rhodocyclales</taxon>
        <taxon>Rhodocyclaceae</taxon>
        <taxon>Rhodocyclus</taxon>
    </lineage>
</organism>
<keyword evidence="5" id="KW-0042">Antenna complex</keyword>
<evidence type="ECO:0000256" key="10">
    <source>
        <dbReference type="ARBA" id="ARBA00022989"/>
    </source>
</evidence>
<evidence type="ECO:0000256" key="2">
    <source>
        <dbReference type="ARBA" id="ARBA00004236"/>
    </source>
</evidence>
<comment type="function">
    <text evidence="1">Antenna complexes are light-harvesting systems, which transfer the excitation energy to the reaction centers.</text>
</comment>
<dbReference type="Gene3D" id="4.10.220.20">
    <property type="entry name" value="Light-harvesting complex"/>
    <property type="match status" value="1"/>
</dbReference>
<evidence type="ECO:0000256" key="9">
    <source>
        <dbReference type="ARBA" id="ARBA00022956"/>
    </source>
</evidence>
<accession>A0A840G624</accession>
<keyword evidence="7" id="KW-0479">Metal-binding</keyword>
<dbReference type="OrthoDB" id="9156281at2"/>